<keyword evidence="1" id="KW-0472">Membrane</keyword>
<evidence type="ECO:0000313" key="3">
    <source>
        <dbReference type="EMBL" id="KAJ7376109.1"/>
    </source>
</evidence>
<dbReference type="EMBL" id="MU826414">
    <property type="protein sequence ID" value="KAJ7376109.1"/>
    <property type="molecule type" value="Genomic_DNA"/>
</dbReference>
<proteinExistence type="predicted"/>
<keyword evidence="1" id="KW-1133">Transmembrane helix</keyword>
<sequence length="68" mass="7825">MAESGGQFTEAEKKHMEIVNKQFAMRQKYMAHMKRRNLAVFAGLFASVAGIYGYTLFATRQENLDFDE</sequence>
<gene>
    <name evidence="3" type="primary">COA3</name>
    <name evidence="3" type="ORF">OS493_036873</name>
</gene>
<feature type="transmembrane region" description="Helical" evidence="1">
    <location>
        <begin position="38"/>
        <end position="57"/>
    </location>
</feature>
<organism evidence="3 4">
    <name type="scientific">Desmophyllum pertusum</name>
    <dbReference type="NCBI Taxonomy" id="174260"/>
    <lineage>
        <taxon>Eukaryota</taxon>
        <taxon>Metazoa</taxon>
        <taxon>Cnidaria</taxon>
        <taxon>Anthozoa</taxon>
        <taxon>Hexacorallia</taxon>
        <taxon>Scleractinia</taxon>
        <taxon>Caryophylliina</taxon>
        <taxon>Caryophylliidae</taxon>
        <taxon>Desmophyllum</taxon>
    </lineage>
</organism>
<feature type="domain" description="Cytochrome c oxidase assembly factor 3 mitochondrial coiled-coil" evidence="2">
    <location>
        <begin position="26"/>
        <end position="65"/>
    </location>
</feature>
<dbReference type="InterPro" id="IPR018628">
    <property type="entry name" value="Coa3_CC"/>
</dbReference>
<comment type="caution">
    <text evidence="3">The sequence shown here is derived from an EMBL/GenBank/DDBJ whole genome shotgun (WGS) entry which is preliminary data.</text>
</comment>
<reference evidence="3" key="1">
    <citation type="submission" date="2023-01" db="EMBL/GenBank/DDBJ databases">
        <title>Genome assembly of the deep-sea coral Lophelia pertusa.</title>
        <authorList>
            <person name="Herrera S."/>
            <person name="Cordes E."/>
        </authorList>
    </citation>
    <scope>NUCLEOTIDE SEQUENCE</scope>
    <source>
        <strain evidence="3">USNM1676648</strain>
        <tissue evidence="3">Polyp</tissue>
    </source>
</reference>
<keyword evidence="4" id="KW-1185">Reference proteome</keyword>
<dbReference type="AlphaFoldDB" id="A0A9X0CWL8"/>
<dbReference type="Proteomes" id="UP001163046">
    <property type="component" value="Unassembled WGS sequence"/>
</dbReference>
<keyword evidence="1" id="KW-0812">Transmembrane</keyword>
<name>A0A9X0CWL8_9CNID</name>
<evidence type="ECO:0000256" key="1">
    <source>
        <dbReference type="SAM" id="Phobius"/>
    </source>
</evidence>
<protein>
    <submittedName>
        <fullName evidence="3">Cytochrome c oxidase assembly factor 3, mitochondrial</fullName>
    </submittedName>
</protein>
<dbReference type="Pfam" id="PF09813">
    <property type="entry name" value="Coa3_cc"/>
    <property type="match status" value="1"/>
</dbReference>
<dbReference type="OrthoDB" id="5959746at2759"/>
<evidence type="ECO:0000313" key="4">
    <source>
        <dbReference type="Proteomes" id="UP001163046"/>
    </source>
</evidence>
<evidence type="ECO:0000259" key="2">
    <source>
        <dbReference type="Pfam" id="PF09813"/>
    </source>
</evidence>
<accession>A0A9X0CWL8</accession>